<protein>
    <recommendedName>
        <fullName evidence="1">C2H2-type domain-containing protein</fullName>
    </recommendedName>
</protein>
<dbReference type="InterPro" id="IPR013087">
    <property type="entry name" value="Znf_C2H2_type"/>
</dbReference>
<evidence type="ECO:0000313" key="3">
    <source>
        <dbReference type="Proteomes" id="UP000823775"/>
    </source>
</evidence>
<keyword evidence="3" id="KW-1185">Reference proteome</keyword>
<comment type="caution">
    <text evidence="2">The sequence shown here is derived from an EMBL/GenBank/DDBJ whole genome shotgun (WGS) entry which is preliminary data.</text>
</comment>
<name>A0ABS8WX37_DATST</name>
<organism evidence="2 3">
    <name type="scientific">Datura stramonium</name>
    <name type="common">Jimsonweed</name>
    <name type="synonym">Common thornapple</name>
    <dbReference type="NCBI Taxonomy" id="4076"/>
    <lineage>
        <taxon>Eukaryota</taxon>
        <taxon>Viridiplantae</taxon>
        <taxon>Streptophyta</taxon>
        <taxon>Embryophyta</taxon>
        <taxon>Tracheophyta</taxon>
        <taxon>Spermatophyta</taxon>
        <taxon>Magnoliopsida</taxon>
        <taxon>eudicotyledons</taxon>
        <taxon>Gunneridae</taxon>
        <taxon>Pentapetalae</taxon>
        <taxon>asterids</taxon>
        <taxon>lamiids</taxon>
        <taxon>Solanales</taxon>
        <taxon>Solanaceae</taxon>
        <taxon>Solanoideae</taxon>
        <taxon>Datureae</taxon>
        <taxon>Datura</taxon>
    </lineage>
</organism>
<dbReference type="Gene3D" id="3.30.160.60">
    <property type="entry name" value="Classic Zinc Finger"/>
    <property type="match status" value="1"/>
</dbReference>
<feature type="domain" description="C2H2-type" evidence="1">
    <location>
        <begin position="26"/>
        <end position="48"/>
    </location>
</feature>
<accession>A0ABS8WX37</accession>
<reference evidence="2 3" key="1">
    <citation type="journal article" date="2021" name="BMC Genomics">
        <title>Datura genome reveals duplications of psychoactive alkaloid biosynthetic genes and high mutation rate following tissue culture.</title>
        <authorList>
            <person name="Rajewski A."/>
            <person name="Carter-House D."/>
            <person name="Stajich J."/>
            <person name="Litt A."/>
        </authorList>
    </citation>
    <scope>NUCLEOTIDE SEQUENCE [LARGE SCALE GENOMIC DNA]</scope>
    <source>
        <strain evidence="2">AR-01</strain>
    </source>
</reference>
<sequence length="77" mass="8719">MADQNVNHQDMADVNQVGLPPQKFTCFHCCNRQYNDLASIIAHNRSVHKLNMLICAVCSTAFRYTMDLANHVDETGH</sequence>
<feature type="domain" description="C2H2-type" evidence="1">
    <location>
        <begin position="55"/>
        <end position="77"/>
    </location>
</feature>
<dbReference type="EMBL" id="JACEIK010013567">
    <property type="protein sequence ID" value="MCE3216570.1"/>
    <property type="molecule type" value="Genomic_DNA"/>
</dbReference>
<proteinExistence type="predicted"/>
<gene>
    <name evidence="2" type="ORF">HAX54_006922</name>
</gene>
<evidence type="ECO:0000259" key="1">
    <source>
        <dbReference type="PROSITE" id="PS00028"/>
    </source>
</evidence>
<evidence type="ECO:0000313" key="2">
    <source>
        <dbReference type="EMBL" id="MCE3216570.1"/>
    </source>
</evidence>
<dbReference type="Proteomes" id="UP000823775">
    <property type="component" value="Unassembled WGS sequence"/>
</dbReference>
<feature type="non-terminal residue" evidence="2">
    <location>
        <position position="77"/>
    </location>
</feature>
<dbReference type="PROSITE" id="PS00028">
    <property type="entry name" value="ZINC_FINGER_C2H2_1"/>
    <property type="match status" value="2"/>
</dbReference>